<dbReference type="EMBL" id="ATBP01002745">
    <property type="protein sequence ID" value="ETR65517.1"/>
    <property type="molecule type" value="Genomic_DNA"/>
</dbReference>
<proteinExistence type="predicted"/>
<sequence length="115" mass="13092">MMIDAASRSISLDGINDHVIYDTNFSEDPTSAISIEAWIYLYTNTTDMAILSYGNETHESIVFEHKNYNMEMRLKNTSNTEFVNLKNLSANELPQKNFGMSVLFGTILQINHFTS</sequence>
<evidence type="ECO:0000313" key="1">
    <source>
        <dbReference type="EMBL" id="ETR65517.1"/>
    </source>
</evidence>
<protein>
    <submittedName>
        <fullName evidence="1">Uncharacterized protein</fullName>
    </submittedName>
</protein>
<organism evidence="1 2">
    <name type="scientific">Candidatus Magnetoglobus multicellularis str. Araruama</name>
    <dbReference type="NCBI Taxonomy" id="890399"/>
    <lineage>
        <taxon>Bacteria</taxon>
        <taxon>Pseudomonadati</taxon>
        <taxon>Thermodesulfobacteriota</taxon>
        <taxon>Desulfobacteria</taxon>
        <taxon>Desulfobacterales</taxon>
        <taxon>Desulfobacteraceae</taxon>
        <taxon>Candidatus Magnetoglobus</taxon>
    </lineage>
</organism>
<evidence type="ECO:0000313" key="2">
    <source>
        <dbReference type="Proteomes" id="UP000189670"/>
    </source>
</evidence>
<dbReference type="Gene3D" id="2.60.120.200">
    <property type="match status" value="1"/>
</dbReference>
<dbReference type="InterPro" id="IPR013320">
    <property type="entry name" value="ConA-like_dom_sf"/>
</dbReference>
<comment type="caution">
    <text evidence="1">The sequence shown here is derived from an EMBL/GenBank/DDBJ whole genome shotgun (WGS) entry which is preliminary data.</text>
</comment>
<reference evidence="2" key="1">
    <citation type="submission" date="2012-11" db="EMBL/GenBank/DDBJ databases">
        <authorList>
            <person name="Lucero-Rivera Y.E."/>
            <person name="Tovar-Ramirez D."/>
        </authorList>
    </citation>
    <scope>NUCLEOTIDE SEQUENCE [LARGE SCALE GENOMIC DNA]</scope>
    <source>
        <strain evidence="2">Araruama</strain>
    </source>
</reference>
<dbReference type="SUPFAM" id="SSF49899">
    <property type="entry name" value="Concanavalin A-like lectins/glucanases"/>
    <property type="match status" value="1"/>
</dbReference>
<dbReference type="Proteomes" id="UP000189670">
    <property type="component" value="Unassembled WGS sequence"/>
</dbReference>
<name>A0A1V1NSF8_9BACT</name>
<accession>A0A1V1NSF8</accession>
<gene>
    <name evidence="1" type="ORF">OMM_14120</name>
</gene>
<dbReference type="AlphaFoldDB" id="A0A1V1NSF8"/>